<name>A0A516KCY6_9BACI</name>
<evidence type="ECO:0000313" key="1">
    <source>
        <dbReference type="EMBL" id="QDP39264.1"/>
    </source>
</evidence>
<proteinExistence type="predicted"/>
<dbReference type="OrthoDB" id="2973550at2"/>
<organism evidence="1 2">
    <name type="scientific">Radiobacillus deserti</name>
    <dbReference type="NCBI Taxonomy" id="2594883"/>
    <lineage>
        <taxon>Bacteria</taxon>
        <taxon>Bacillati</taxon>
        <taxon>Bacillota</taxon>
        <taxon>Bacilli</taxon>
        <taxon>Bacillales</taxon>
        <taxon>Bacillaceae</taxon>
        <taxon>Radiobacillus</taxon>
    </lineage>
</organism>
<gene>
    <name evidence="1" type="ORF">FN924_03055</name>
</gene>
<dbReference type="KEGG" id="aqt:FN924_03055"/>
<protein>
    <submittedName>
        <fullName evidence="1">Uncharacterized protein</fullName>
    </submittedName>
</protein>
<evidence type="ECO:0000313" key="2">
    <source>
        <dbReference type="Proteomes" id="UP000315215"/>
    </source>
</evidence>
<dbReference type="RefSeq" id="WP_143892014.1">
    <property type="nucleotide sequence ID" value="NZ_CP041666.1"/>
</dbReference>
<keyword evidence="2" id="KW-1185">Reference proteome</keyword>
<dbReference type="Proteomes" id="UP000315215">
    <property type="component" value="Chromosome"/>
</dbReference>
<dbReference type="EMBL" id="CP041666">
    <property type="protein sequence ID" value="QDP39264.1"/>
    <property type="molecule type" value="Genomic_DNA"/>
</dbReference>
<reference evidence="1 2" key="1">
    <citation type="submission" date="2019-07" db="EMBL/GenBank/DDBJ databases">
        <authorList>
            <person name="Li J."/>
        </authorList>
    </citation>
    <scope>NUCLEOTIDE SEQUENCE [LARGE SCALE GENOMIC DNA]</scope>
    <source>
        <strain evidence="1 2">TKL69</strain>
    </source>
</reference>
<accession>A0A516KCY6</accession>
<sequence>MGNLENDILSKFEMIELKKEVISILHSIQYDCCYSVEDYIIDLHKLLSILDEMEIPHKNLMNLNKMNLTKDAITKNLAEKDLITA</sequence>
<dbReference type="AlphaFoldDB" id="A0A516KCY6"/>